<keyword evidence="3" id="KW-1185">Reference proteome</keyword>
<organism evidence="2 3">
    <name type="scientific">Propioniciclava soli</name>
    <dbReference type="NCBI Taxonomy" id="2775081"/>
    <lineage>
        <taxon>Bacteria</taxon>
        <taxon>Bacillati</taxon>
        <taxon>Actinomycetota</taxon>
        <taxon>Actinomycetes</taxon>
        <taxon>Propionibacteriales</taxon>
        <taxon>Propionibacteriaceae</taxon>
        <taxon>Propioniciclava</taxon>
    </lineage>
</organism>
<keyword evidence="2" id="KW-0413">Isomerase</keyword>
<reference evidence="2 3" key="1">
    <citation type="journal article" date="2023" name="Environ Microbiome">
        <title>A coral-associated actinobacterium mitigates coral bleaching under heat stress.</title>
        <authorList>
            <person name="Li J."/>
            <person name="Zou Y."/>
            <person name="Li Q."/>
            <person name="Zhang J."/>
            <person name="Bourne D.G."/>
            <person name="Lyu Y."/>
            <person name="Liu C."/>
            <person name="Zhang S."/>
        </authorList>
    </citation>
    <scope>NUCLEOTIDE SEQUENCE [LARGE SCALE GENOMIC DNA]</scope>
    <source>
        <strain evidence="2 3">SCSIO 13291</strain>
    </source>
</reference>
<feature type="domain" description="Mycothiol-dependent maleylpyruvate isomerase metal-binding" evidence="1">
    <location>
        <begin position="18"/>
        <end position="150"/>
    </location>
</feature>
<evidence type="ECO:0000313" key="2">
    <source>
        <dbReference type="EMBL" id="WZW97644.1"/>
    </source>
</evidence>
<protein>
    <submittedName>
        <fullName evidence="2">Maleylpyruvate isomerase family mycothiol-dependent enzyme</fullName>
    </submittedName>
</protein>
<sequence length="237" mass="25577">MLAILNQGQVEPALKRIAEATQALLRDTIAIDDDAWHAPSLLPGWTRAHVATHIARNADALRVVISATMAGDPTPLYPSENAKFSEIERGAERDGLELHVDLDTSAGELARLCDRVPDWRLPVHLPGGEFPLSVATLIRLQEITLHHLDLDCGYRWEDIEAVPAHWLLQWIALLMRDDPTLPAVDVTSDAGETFGIGAGEPRVTVSGPDAALWAWLAGRTSGEGVTGAEGLVFPLAG</sequence>
<dbReference type="EMBL" id="CP115965">
    <property type="protein sequence ID" value="WZW97644.1"/>
    <property type="molecule type" value="Genomic_DNA"/>
</dbReference>
<evidence type="ECO:0000313" key="3">
    <source>
        <dbReference type="Proteomes" id="UP001434337"/>
    </source>
</evidence>
<dbReference type="GO" id="GO:0016853">
    <property type="term" value="F:isomerase activity"/>
    <property type="evidence" value="ECO:0007669"/>
    <property type="project" value="UniProtKB-KW"/>
</dbReference>
<dbReference type="InterPro" id="IPR017517">
    <property type="entry name" value="Maleyloyr_isom"/>
</dbReference>
<dbReference type="NCBIfam" id="TIGR03083">
    <property type="entry name" value="maleylpyruvate isomerase family mycothiol-dependent enzyme"/>
    <property type="match status" value="1"/>
</dbReference>
<dbReference type="RefSeq" id="WP_232548621.1">
    <property type="nucleotide sequence ID" value="NZ_CP115965.1"/>
</dbReference>
<dbReference type="Gene3D" id="1.20.120.450">
    <property type="entry name" value="dinb family like domain"/>
    <property type="match status" value="1"/>
</dbReference>
<dbReference type="Proteomes" id="UP001434337">
    <property type="component" value="Chromosome"/>
</dbReference>
<accession>A0ABZ3C4E1</accession>
<proteinExistence type="predicted"/>
<dbReference type="InterPro" id="IPR024344">
    <property type="entry name" value="MDMPI_metal-binding"/>
</dbReference>
<dbReference type="InterPro" id="IPR034660">
    <property type="entry name" value="DinB/YfiT-like"/>
</dbReference>
<dbReference type="InterPro" id="IPR036527">
    <property type="entry name" value="SCP2_sterol-bd_dom_sf"/>
</dbReference>
<dbReference type="SUPFAM" id="SSF55718">
    <property type="entry name" value="SCP-like"/>
    <property type="match status" value="1"/>
</dbReference>
<evidence type="ECO:0000259" key="1">
    <source>
        <dbReference type="Pfam" id="PF11716"/>
    </source>
</evidence>
<dbReference type="SUPFAM" id="SSF109854">
    <property type="entry name" value="DinB/YfiT-like putative metalloenzymes"/>
    <property type="match status" value="1"/>
</dbReference>
<gene>
    <name evidence="2" type="ORF">PCC79_12130</name>
</gene>
<name>A0ABZ3C4E1_9ACTN</name>
<dbReference type="Pfam" id="PF11716">
    <property type="entry name" value="MDMPI_N"/>
    <property type="match status" value="1"/>
</dbReference>